<proteinExistence type="predicted"/>
<sequence>MTRTKHVLPHLSKLPHPPDGGHLATTNDLTCIPIPYKVDLQWNRVSNPDPSVPEDEILPPGLRDPLRGLFWYPRLGSVVNVRNPTGKIPVNLEPIAERKEIETHIRISFTILRSLTQIIPYCERL</sequence>
<evidence type="ECO:0000256" key="1">
    <source>
        <dbReference type="SAM" id="MobiDB-lite"/>
    </source>
</evidence>
<gene>
    <name evidence="2" type="ORF">AVEN_42383_1</name>
</gene>
<accession>A0A4Y2BIN6</accession>
<evidence type="ECO:0000313" key="2">
    <source>
        <dbReference type="EMBL" id="GBL91803.1"/>
    </source>
</evidence>
<keyword evidence="3" id="KW-1185">Reference proteome</keyword>
<dbReference type="AlphaFoldDB" id="A0A4Y2BIN6"/>
<name>A0A4Y2BIN6_ARAVE</name>
<dbReference type="EMBL" id="BGPR01083542">
    <property type="protein sequence ID" value="GBL91803.1"/>
    <property type="molecule type" value="Genomic_DNA"/>
</dbReference>
<evidence type="ECO:0000313" key="3">
    <source>
        <dbReference type="Proteomes" id="UP000499080"/>
    </source>
</evidence>
<organism evidence="2 3">
    <name type="scientific">Araneus ventricosus</name>
    <name type="common">Orbweaver spider</name>
    <name type="synonym">Epeira ventricosa</name>
    <dbReference type="NCBI Taxonomy" id="182803"/>
    <lineage>
        <taxon>Eukaryota</taxon>
        <taxon>Metazoa</taxon>
        <taxon>Ecdysozoa</taxon>
        <taxon>Arthropoda</taxon>
        <taxon>Chelicerata</taxon>
        <taxon>Arachnida</taxon>
        <taxon>Araneae</taxon>
        <taxon>Araneomorphae</taxon>
        <taxon>Entelegynae</taxon>
        <taxon>Araneoidea</taxon>
        <taxon>Araneidae</taxon>
        <taxon>Araneus</taxon>
    </lineage>
</organism>
<feature type="region of interest" description="Disordered" evidence="1">
    <location>
        <begin position="1"/>
        <end position="22"/>
    </location>
</feature>
<protein>
    <submittedName>
        <fullName evidence="2">Uncharacterized protein</fullName>
    </submittedName>
</protein>
<dbReference type="Proteomes" id="UP000499080">
    <property type="component" value="Unassembled WGS sequence"/>
</dbReference>
<reference evidence="2 3" key="1">
    <citation type="journal article" date="2019" name="Sci. Rep.">
        <title>Orb-weaving spider Araneus ventricosus genome elucidates the spidroin gene catalogue.</title>
        <authorList>
            <person name="Kono N."/>
            <person name="Nakamura H."/>
            <person name="Ohtoshi R."/>
            <person name="Moran D.A.P."/>
            <person name="Shinohara A."/>
            <person name="Yoshida Y."/>
            <person name="Fujiwara M."/>
            <person name="Mori M."/>
            <person name="Tomita M."/>
            <person name="Arakawa K."/>
        </authorList>
    </citation>
    <scope>NUCLEOTIDE SEQUENCE [LARGE SCALE GENOMIC DNA]</scope>
</reference>
<comment type="caution">
    <text evidence="2">The sequence shown here is derived from an EMBL/GenBank/DDBJ whole genome shotgun (WGS) entry which is preliminary data.</text>
</comment>